<reference evidence="2" key="2">
    <citation type="submission" date="2020-09" db="EMBL/GenBank/DDBJ databases">
        <authorList>
            <person name="Sun Q."/>
            <person name="Zhou Y."/>
        </authorList>
    </citation>
    <scope>NUCLEOTIDE SEQUENCE</scope>
    <source>
        <strain evidence="2">CGMCC 1.15371</strain>
    </source>
</reference>
<dbReference type="InterPro" id="IPR046272">
    <property type="entry name" value="DUF6305"/>
</dbReference>
<evidence type="ECO:0000259" key="1">
    <source>
        <dbReference type="Pfam" id="PF19823"/>
    </source>
</evidence>
<protein>
    <recommendedName>
        <fullName evidence="1">DUF6305 domain-containing protein</fullName>
    </recommendedName>
</protein>
<feature type="domain" description="DUF6305" evidence="1">
    <location>
        <begin position="42"/>
        <end position="195"/>
    </location>
</feature>
<keyword evidence="3" id="KW-1185">Reference proteome</keyword>
<proteinExistence type="predicted"/>
<dbReference type="RefSeq" id="WP_188688389.1">
    <property type="nucleotide sequence ID" value="NZ_BMIR01000001.1"/>
</dbReference>
<gene>
    <name evidence="2" type="ORF">GCM10011391_04430</name>
</gene>
<evidence type="ECO:0000313" key="3">
    <source>
        <dbReference type="Proteomes" id="UP000628775"/>
    </source>
</evidence>
<comment type="caution">
    <text evidence="2">The sequence shown here is derived from an EMBL/GenBank/DDBJ whole genome shotgun (WGS) entry which is preliminary data.</text>
</comment>
<dbReference type="AlphaFoldDB" id="A0A8J2VG42"/>
<dbReference type="Pfam" id="PF19823">
    <property type="entry name" value="DUF6305"/>
    <property type="match status" value="1"/>
</dbReference>
<reference evidence="2" key="1">
    <citation type="journal article" date="2014" name="Int. J. Syst. Evol. Microbiol.">
        <title>Complete genome sequence of Corynebacterium casei LMG S-19264T (=DSM 44701T), isolated from a smear-ripened cheese.</title>
        <authorList>
            <consortium name="US DOE Joint Genome Institute (JGI-PGF)"/>
            <person name="Walter F."/>
            <person name="Albersmeier A."/>
            <person name="Kalinowski J."/>
            <person name="Ruckert C."/>
        </authorList>
    </citation>
    <scope>NUCLEOTIDE SEQUENCE</scope>
    <source>
        <strain evidence="2">CGMCC 1.15371</strain>
    </source>
</reference>
<sequence>MMRAYIIPLLISLSIVIVAHKAMEAPKYLMYTLPNLPTPIGKEKVLITSAGQDPDGFIVQRMAQELHLSADYRPTALASDLYDYQTVVLVVGYSPNGLKTTIRSLEEEKRRVKAICKQTKRRGIPLILLHLGGPGRLDEQTMAFFREAAPYTHYLIGLRGADYSGYLRQLAKRYGFSITLVQRIQDMKLPMNSVFR</sequence>
<name>A0A8J2VG42_9BACL</name>
<dbReference type="Proteomes" id="UP000628775">
    <property type="component" value="Unassembled WGS sequence"/>
</dbReference>
<dbReference type="EMBL" id="BMIR01000001">
    <property type="protein sequence ID" value="GGE29015.1"/>
    <property type="molecule type" value="Genomic_DNA"/>
</dbReference>
<evidence type="ECO:0000313" key="2">
    <source>
        <dbReference type="EMBL" id="GGE29015.1"/>
    </source>
</evidence>
<accession>A0A8J2VG42</accession>
<organism evidence="2 3">
    <name type="scientific">Pullulanibacillus camelliae</name>
    <dbReference type="NCBI Taxonomy" id="1707096"/>
    <lineage>
        <taxon>Bacteria</taxon>
        <taxon>Bacillati</taxon>
        <taxon>Bacillota</taxon>
        <taxon>Bacilli</taxon>
        <taxon>Bacillales</taxon>
        <taxon>Sporolactobacillaceae</taxon>
        <taxon>Pullulanibacillus</taxon>
    </lineage>
</organism>